<dbReference type="PANTHER" id="PTHR24220">
    <property type="entry name" value="IMPORT ATP-BINDING PROTEIN"/>
    <property type="match status" value="1"/>
</dbReference>
<keyword evidence="2" id="KW-0813">Transport</keyword>
<evidence type="ECO:0000259" key="5">
    <source>
        <dbReference type="PROSITE" id="PS50893"/>
    </source>
</evidence>
<evidence type="ECO:0000256" key="3">
    <source>
        <dbReference type="ARBA" id="ARBA00022741"/>
    </source>
</evidence>
<dbReference type="InterPro" id="IPR017911">
    <property type="entry name" value="MacB-like_ATP-bd"/>
</dbReference>
<sequence length="246" mass="26572">MLSRQALSSHLAANGKMAAVGGEAITVSEVCHDFATRHNHNLVLDDVTVFMKPGEMTLLHGVSGSGKTTLLNVMSGLLKPTSGTVLVEGIDIYSLSTPERDDIRLNCIGMIFQEHSLIADFTARENVELILRVRGFGSRSHAMAVEALEKVAIGHLQGRYPRQLSGGEAQRVGIARAIAGDRPILLADEPTGQLDRRNSQMVFELLRNLAEDGGGRTVVLSSHDPTAKDYAHRSCELVDGHLEGSR</sequence>
<keyword evidence="4 6" id="KW-0067">ATP-binding</keyword>
<dbReference type="Proteomes" id="UP000003179">
    <property type="component" value="Unassembled WGS sequence"/>
</dbReference>
<comment type="caution">
    <text evidence="6">The sequence shown here is derived from an EMBL/GenBank/DDBJ whole genome shotgun (WGS) entry which is preliminary data.</text>
</comment>
<gene>
    <name evidence="6" type="ORF">HMPREF9607_00385</name>
</gene>
<organism evidence="6 7">
    <name type="scientific">Cutibacterium modestum HL044PA1</name>
    <dbReference type="NCBI Taxonomy" id="765109"/>
    <lineage>
        <taxon>Bacteria</taxon>
        <taxon>Bacillati</taxon>
        <taxon>Actinomycetota</taxon>
        <taxon>Actinomycetes</taxon>
        <taxon>Propionibacteriales</taxon>
        <taxon>Propionibacteriaceae</taxon>
        <taxon>Cutibacterium</taxon>
        <taxon>Cutibacterium modestum</taxon>
    </lineage>
</organism>
<dbReference type="InterPro" id="IPR027417">
    <property type="entry name" value="P-loop_NTPase"/>
</dbReference>
<evidence type="ECO:0000313" key="6">
    <source>
        <dbReference type="EMBL" id="EFS93465.1"/>
    </source>
</evidence>
<evidence type="ECO:0000313" key="7">
    <source>
        <dbReference type="Proteomes" id="UP000003179"/>
    </source>
</evidence>
<protein>
    <submittedName>
        <fullName evidence="6">ABC transporter, ATP-binding protein</fullName>
    </submittedName>
</protein>
<dbReference type="InterPro" id="IPR015854">
    <property type="entry name" value="ABC_transpr_LolD-like"/>
</dbReference>
<dbReference type="SMART" id="SM00382">
    <property type="entry name" value="AAA"/>
    <property type="match status" value="1"/>
</dbReference>
<keyword evidence="3" id="KW-0547">Nucleotide-binding</keyword>
<keyword evidence="7" id="KW-1185">Reference proteome</keyword>
<dbReference type="Gene3D" id="3.40.50.300">
    <property type="entry name" value="P-loop containing nucleotide triphosphate hydrolases"/>
    <property type="match status" value="1"/>
</dbReference>
<dbReference type="PANTHER" id="PTHR24220:SF689">
    <property type="entry name" value="LIPOPROTEIN-RELEASING SYSTEM ATP-BINDING PROTEIN LOLD"/>
    <property type="match status" value="1"/>
</dbReference>
<reference evidence="6" key="1">
    <citation type="submission" date="2010-08" db="EMBL/GenBank/DDBJ databases">
        <authorList>
            <person name="Weinstock G."/>
            <person name="Sodergren E."/>
            <person name="Clifton S."/>
            <person name="Fulton L."/>
            <person name="Fulton B."/>
            <person name="Courtney L."/>
            <person name="Fronick C."/>
            <person name="Harrison M."/>
            <person name="Strong C."/>
            <person name="Farmer C."/>
            <person name="Delahaunty K."/>
            <person name="Markovic C."/>
            <person name="Hall O."/>
            <person name="Minx P."/>
            <person name="Tomlinson C."/>
            <person name="Mitreva M."/>
            <person name="Hou S."/>
            <person name="Chen J."/>
            <person name="Wollam A."/>
            <person name="Pepin K.H."/>
            <person name="Johnson M."/>
            <person name="Bhonagiri V."/>
            <person name="Zhang X."/>
            <person name="Suruliraj S."/>
            <person name="Warren W."/>
            <person name="Chinwalla A."/>
            <person name="Mardis E.R."/>
            <person name="Wilson R.K."/>
        </authorList>
    </citation>
    <scope>NUCLEOTIDE SEQUENCE [LARGE SCALE GENOMIC DNA]</scope>
    <source>
        <strain evidence="6">HL044PA1</strain>
    </source>
</reference>
<evidence type="ECO:0000256" key="1">
    <source>
        <dbReference type="ARBA" id="ARBA00005417"/>
    </source>
</evidence>
<dbReference type="PROSITE" id="PS00211">
    <property type="entry name" value="ABC_TRANSPORTER_1"/>
    <property type="match status" value="1"/>
</dbReference>
<name>A0ABP2KCE5_9ACTN</name>
<comment type="similarity">
    <text evidence="1">Belongs to the ABC transporter superfamily.</text>
</comment>
<dbReference type="Pfam" id="PF00005">
    <property type="entry name" value="ABC_tran"/>
    <property type="match status" value="1"/>
</dbReference>
<dbReference type="GO" id="GO:0005524">
    <property type="term" value="F:ATP binding"/>
    <property type="evidence" value="ECO:0007669"/>
    <property type="project" value="UniProtKB-KW"/>
</dbReference>
<dbReference type="EMBL" id="ADZU01000010">
    <property type="protein sequence ID" value="EFS93465.1"/>
    <property type="molecule type" value="Genomic_DNA"/>
</dbReference>
<dbReference type="InterPro" id="IPR003593">
    <property type="entry name" value="AAA+_ATPase"/>
</dbReference>
<dbReference type="PROSITE" id="PS50893">
    <property type="entry name" value="ABC_TRANSPORTER_2"/>
    <property type="match status" value="1"/>
</dbReference>
<accession>A0ABP2KCE5</accession>
<dbReference type="CDD" id="cd03255">
    <property type="entry name" value="ABC_MJ0796_LolCDE_FtsE"/>
    <property type="match status" value="1"/>
</dbReference>
<evidence type="ECO:0000256" key="4">
    <source>
        <dbReference type="ARBA" id="ARBA00022840"/>
    </source>
</evidence>
<proteinExistence type="inferred from homology"/>
<dbReference type="SUPFAM" id="SSF52540">
    <property type="entry name" value="P-loop containing nucleoside triphosphate hydrolases"/>
    <property type="match status" value="1"/>
</dbReference>
<evidence type="ECO:0000256" key="2">
    <source>
        <dbReference type="ARBA" id="ARBA00022448"/>
    </source>
</evidence>
<dbReference type="InterPro" id="IPR003439">
    <property type="entry name" value="ABC_transporter-like_ATP-bd"/>
</dbReference>
<dbReference type="InterPro" id="IPR017871">
    <property type="entry name" value="ABC_transporter-like_CS"/>
</dbReference>
<feature type="domain" description="ABC transporter" evidence="5">
    <location>
        <begin position="25"/>
        <end position="246"/>
    </location>
</feature>